<protein>
    <submittedName>
        <fullName evidence="1">Uncharacterized protein</fullName>
    </submittedName>
</protein>
<organism evidence="1 2">
    <name type="scientific">Zarea fungicola</name>
    <dbReference type="NCBI Taxonomy" id="93591"/>
    <lineage>
        <taxon>Eukaryota</taxon>
        <taxon>Fungi</taxon>
        <taxon>Dikarya</taxon>
        <taxon>Ascomycota</taxon>
        <taxon>Pezizomycotina</taxon>
        <taxon>Sordariomycetes</taxon>
        <taxon>Hypocreomycetidae</taxon>
        <taxon>Hypocreales</taxon>
        <taxon>Cordycipitaceae</taxon>
        <taxon>Zarea</taxon>
    </lineage>
</organism>
<evidence type="ECO:0000313" key="2">
    <source>
        <dbReference type="Proteomes" id="UP001143910"/>
    </source>
</evidence>
<reference evidence="1" key="1">
    <citation type="submission" date="2022-08" db="EMBL/GenBank/DDBJ databases">
        <title>Genome Sequence of Lecanicillium fungicola.</title>
        <authorList>
            <person name="Buettner E."/>
        </authorList>
    </citation>
    <scope>NUCLEOTIDE SEQUENCE</scope>
    <source>
        <strain evidence="1">Babe33</strain>
    </source>
</reference>
<sequence>MFLNDNGMVHGVDFNFNGWGSKVYGAPNAKLARSLLFDINIPRVQSCIAAEGGAIEVDGEGTLIAGESSILNDSRNPEKSSQQIETELTLTLGIEKFILGTRCQRMLRH</sequence>
<dbReference type="EMBL" id="JANJQO010000263">
    <property type="protein sequence ID" value="KAJ2979653.1"/>
    <property type="molecule type" value="Genomic_DNA"/>
</dbReference>
<comment type="caution">
    <text evidence="1">The sequence shown here is derived from an EMBL/GenBank/DDBJ whole genome shotgun (WGS) entry which is preliminary data.</text>
</comment>
<keyword evidence="2" id="KW-1185">Reference proteome</keyword>
<dbReference type="Proteomes" id="UP001143910">
    <property type="component" value="Unassembled WGS sequence"/>
</dbReference>
<name>A0ACC1NMR6_9HYPO</name>
<evidence type="ECO:0000313" key="1">
    <source>
        <dbReference type="EMBL" id="KAJ2979653.1"/>
    </source>
</evidence>
<accession>A0ACC1NMR6</accession>
<proteinExistence type="predicted"/>
<gene>
    <name evidence="1" type="ORF">NQ176_g3119</name>
</gene>